<feature type="domain" description="HTH lacI-type" evidence="4">
    <location>
        <begin position="2"/>
        <end position="56"/>
    </location>
</feature>
<sequence>MATIKDVALKAGVSIATVSHVINRTRYVSNELEMRVTKAMNELNYNPTDSLRISKKAKTQTIGIITTAIGDELLNDLVQGLDQLLPKEKLYQIVTLLFKGNKLTVKDIKNYQQHYNLDHIIIYDCLINENFDQKFNPKFPIISIGQKQAICHNAFCIDLDYEGGLEKSLKHLIRSGHEEIGIITYHGQQSFNERLRSKTNQLFEQFGLPHKHNLFFEIGKSETEDTYRLFFEDVLKTSKNISSIITMHPNIMIKLLEYANQQQIKIPDDISVVSVGGFITFPLMHPSITHVSIDIADLINCCIGYIEEVNTNQISKISSNLIALESSVSIARGPFGEKAQPPQVLELTSEEVKLLKKSNYSVAVSFHCAGNVWARLHEQGMKDCFNNLGIKMLAVTNAHFDPELQSIQQDGLLSMKPNAIVSIPVDEIKTAESYKRIAESNTKLVLINNVPEGLTQEDYATCISVNEMENGRIAARILGKHMLETGRSNFGMVNHGAAFFATKQRDLTVENTMKNDFPSLNLVAKCQFHNLSNVYDVCREMILQHPEIQSLYVCWEEPAQQVLKALKSLGREDITIVTTDLDYEVALNIARGGNIIGLSAQRPYEQGRAMALAVANTLLGKKIPSFIGVEPYAVTHANLQKAWVDILKEKPPKELTESLSSTQAGNNHVWSHDYEFSEQKK</sequence>
<dbReference type="CDD" id="cd01392">
    <property type="entry name" value="HTH_LacI"/>
    <property type="match status" value="1"/>
</dbReference>
<keyword evidence="1" id="KW-0805">Transcription regulation</keyword>
<evidence type="ECO:0000256" key="1">
    <source>
        <dbReference type="ARBA" id="ARBA00023015"/>
    </source>
</evidence>
<dbReference type="PROSITE" id="PS50932">
    <property type="entry name" value="HTH_LACI_2"/>
    <property type="match status" value="1"/>
</dbReference>
<dbReference type="SMART" id="SM00354">
    <property type="entry name" value="HTH_LACI"/>
    <property type="match status" value="1"/>
</dbReference>
<gene>
    <name evidence="5" type="ORF">ACFO8Q_02675</name>
</gene>
<dbReference type="Pfam" id="PF00356">
    <property type="entry name" value="LacI"/>
    <property type="match status" value="1"/>
</dbReference>
<dbReference type="SUPFAM" id="SSF53822">
    <property type="entry name" value="Periplasmic binding protein-like I"/>
    <property type="match status" value="2"/>
</dbReference>
<dbReference type="CDD" id="cd06316">
    <property type="entry name" value="PBP1_ABC_sugar_binding-like"/>
    <property type="match status" value="1"/>
</dbReference>
<dbReference type="RefSeq" id="WP_380024124.1">
    <property type="nucleotide sequence ID" value="NZ_JBHSHC010000014.1"/>
</dbReference>
<dbReference type="EMBL" id="JBHSHC010000014">
    <property type="protein sequence ID" value="MFC4766305.1"/>
    <property type="molecule type" value="Genomic_DNA"/>
</dbReference>
<evidence type="ECO:0000313" key="6">
    <source>
        <dbReference type="Proteomes" id="UP001596002"/>
    </source>
</evidence>
<name>A0ABV9PW99_9BACL</name>
<organism evidence="5 6">
    <name type="scientific">Effusibacillus consociatus</name>
    <dbReference type="NCBI Taxonomy" id="1117041"/>
    <lineage>
        <taxon>Bacteria</taxon>
        <taxon>Bacillati</taxon>
        <taxon>Bacillota</taxon>
        <taxon>Bacilli</taxon>
        <taxon>Bacillales</taxon>
        <taxon>Alicyclobacillaceae</taxon>
        <taxon>Effusibacillus</taxon>
    </lineage>
</organism>
<accession>A0ABV9PW99</accession>
<proteinExistence type="predicted"/>
<keyword evidence="6" id="KW-1185">Reference proteome</keyword>
<dbReference type="InterPro" id="IPR046335">
    <property type="entry name" value="LacI/GalR-like_sensor"/>
</dbReference>
<dbReference type="SUPFAM" id="SSF47413">
    <property type="entry name" value="lambda repressor-like DNA-binding domains"/>
    <property type="match status" value="1"/>
</dbReference>
<dbReference type="Pfam" id="PF13377">
    <property type="entry name" value="Peripla_BP_3"/>
    <property type="match status" value="1"/>
</dbReference>
<comment type="caution">
    <text evidence="5">The sequence shown here is derived from an EMBL/GenBank/DDBJ whole genome shotgun (WGS) entry which is preliminary data.</text>
</comment>
<dbReference type="PANTHER" id="PTHR30146">
    <property type="entry name" value="LACI-RELATED TRANSCRIPTIONAL REPRESSOR"/>
    <property type="match status" value="1"/>
</dbReference>
<keyword evidence="3" id="KW-0804">Transcription</keyword>
<evidence type="ECO:0000313" key="5">
    <source>
        <dbReference type="EMBL" id="MFC4766305.1"/>
    </source>
</evidence>
<dbReference type="GO" id="GO:0003677">
    <property type="term" value="F:DNA binding"/>
    <property type="evidence" value="ECO:0007669"/>
    <property type="project" value="UniProtKB-KW"/>
</dbReference>
<dbReference type="PRINTS" id="PR00036">
    <property type="entry name" value="HTHLACI"/>
</dbReference>
<dbReference type="Gene3D" id="3.40.50.2300">
    <property type="match status" value="4"/>
</dbReference>
<dbReference type="CDD" id="cd06267">
    <property type="entry name" value="PBP1_LacI_sugar_binding-like"/>
    <property type="match status" value="1"/>
</dbReference>
<dbReference type="InterPro" id="IPR028082">
    <property type="entry name" value="Peripla_BP_I"/>
</dbReference>
<dbReference type="Pfam" id="PF13407">
    <property type="entry name" value="Peripla_BP_4"/>
    <property type="match status" value="1"/>
</dbReference>
<dbReference type="PANTHER" id="PTHR30146:SF109">
    <property type="entry name" value="HTH-TYPE TRANSCRIPTIONAL REGULATOR GALS"/>
    <property type="match status" value="1"/>
</dbReference>
<keyword evidence="2 5" id="KW-0238">DNA-binding</keyword>
<protein>
    <submittedName>
        <fullName evidence="5">LacI family DNA-binding transcriptional regulator</fullName>
    </submittedName>
</protein>
<dbReference type="InterPro" id="IPR000843">
    <property type="entry name" value="HTH_LacI"/>
</dbReference>
<dbReference type="InterPro" id="IPR025997">
    <property type="entry name" value="SBP_2_dom"/>
</dbReference>
<dbReference type="PROSITE" id="PS00356">
    <property type="entry name" value="HTH_LACI_1"/>
    <property type="match status" value="1"/>
</dbReference>
<dbReference type="Proteomes" id="UP001596002">
    <property type="component" value="Unassembled WGS sequence"/>
</dbReference>
<evidence type="ECO:0000256" key="2">
    <source>
        <dbReference type="ARBA" id="ARBA00023125"/>
    </source>
</evidence>
<reference evidence="6" key="1">
    <citation type="journal article" date="2019" name="Int. J. Syst. Evol. Microbiol.">
        <title>The Global Catalogue of Microorganisms (GCM) 10K type strain sequencing project: providing services to taxonomists for standard genome sequencing and annotation.</title>
        <authorList>
            <consortium name="The Broad Institute Genomics Platform"/>
            <consortium name="The Broad Institute Genome Sequencing Center for Infectious Disease"/>
            <person name="Wu L."/>
            <person name="Ma J."/>
        </authorList>
    </citation>
    <scope>NUCLEOTIDE SEQUENCE [LARGE SCALE GENOMIC DNA]</scope>
    <source>
        <strain evidence="6">WYCCWR 12678</strain>
    </source>
</reference>
<dbReference type="Gene3D" id="1.10.260.40">
    <property type="entry name" value="lambda repressor-like DNA-binding domains"/>
    <property type="match status" value="1"/>
</dbReference>
<evidence type="ECO:0000256" key="3">
    <source>
        <dbReference type="ARBA" id="ARBA00023163"/>
    </source>
</evidence>
<evidence type="ECO:0000259" key="4">
    <source>
        <dbReference type="PROSITE" id="PS50932"/>
    </source>
</evidence>
<dbReference type="InterPro" id="IPR010982">
    <property type="entry name" value="Lambda_DNA-bd_dom_sf"/>
</dbReference>